<dbReference type="AlphaFoldDB" id="A0A4Q9NVF0"/>
<gene>
    <name evidence="1" type="ORF">BD310DRAFT_918125</name>
</gene>
<reference evidence="1 2" key="1">
    <citation type="submission" date="2019-01" db="EMBL/GenBank/DDBJ databases">
        <title>Draft genome sequences of three monokaryotic isolates of the white-rot basidiomycete fungus Dichomitus squalens.</title>
        <authorList>
            <consortium name="DOE Joint Genome Institute"/>
            <person name="Lopez S.C."/>
            <person name="Andreopoulos B."/>
            <person name="Pangilinan J."/>
            <person name="Lipzen A."/>
            <person name="Riley R."/>
            <person name="Ahrendt S."/>
            <person name="Ng V."/>
            <person name="Barry K."/>
            <person name="Daum C."/>
            <person name="Grigoriev I.V."/>
            <person name="Hilden K.S."/>
            <person name="Makela M.R."/>
            <person name="de Vries R.P."/>
        </authorList>
    </citation>
    <scope>NUCLEOTIDE SEQUENCE [LARGE SCALE GENOMIC DNA]</scope>
    <source>
        <strain evidence="1 2">CBS 464.89</strain>
    </source>
</reference>
<evidence type="ECO:0000313" key="2">
    <source>
        <dbReference type="Proteomes" id="UP000292082"/>
    </source>
</evidence>
<dbReference type="Proteomes" id="UP000292082">
    <property type="component" value="Unassembled WGS sequence"/>
</dbReference>
<evidence type="ECO:0000313" key="1">
    <source>
        <dbReference type="EMBL" id="TBU62756.1"/>
    </source>
</evidence>
<keyword evidence="2" id="KW-1185">Reference proteome</keyword>
<accession>A0A4Q9NVF0</accession>
<sequence length="175" mass="19573">MGRSGGFRLFRCLVYLNNACLLLSRSSSSHPTVRPRLRLAVLRPAVLRAHRHYLPGLSGRIVVAATPSIPFSLFIAITSLPASYRRRPTHSLYSTSADLALSPSSFCLLCCPVIWLTSRDRQTLLSSLIESLFANILPRIEPHAECSLVPGRYWNPVFIVKNTTGFPTLMLHRRC</sequence>
<proteinExistence type="predicted"/>
<dbReference type="EMBL" id="ML145092">
    <property type="protein sequence ID" value="TBU62756.1"/>
    <property type="molecule type" value="Genomic_DNA"/>
</dbReference>
<protein>
    <submittedName>
        <fullName evidence="1">Uncharacterized protein</fullName>
    </submittedName>
</protein>
<organism evidence="1 2">
    <name type="scientific">Dichomitus squalens</name>
    <dbReference type="NCBI Taxonomy" id="114155"/>
    <lineage>
        <taxon>Eukaryota</taxon>
        <taxon>Fungi</taxon>
        <taxon>Dikarya</taxon>
        <taxon>Basidiomycota</taxon>
        <taxon>Agaricomycotina</taxon>
        <taxon>Agaricomycetes</taxon>
        <taxon>Polyporales</taxon>
        <taxon>Polyporaceae</taxon>
        <taxon>Dichomitus</taxon>
    </lineage>
</organism>
<name>A0A4Q9NVF0_9APHY</name>